<keyword evidence="2" id="KW-1185">Reference proteome</keyword>
<comment type="caution">
    <text evidence="1">The sequence shown here is derived from an EMBL/GenBank/DDBJ whole genome shotgun (WGS) entry which is preliminary data.</text>
</comment>
<dbReference type="SUPFAM" id="SSF56784">
    <property type="entry name" value="HAD-like"/>
    <property type="match status" value="1"/>
</dbReference>
<dbReference type="InterPro" id="IPR023214">
    <property type="entry name" value="HAD_sf"/>
</dbReference>
<sequence length="218" mass="24152">MMTSAHVKSGKALVVDYGGVLTNPVEETIVHFATKMGFTPQQFIESLVKASNVPGETIMGDLERGVISEAEFTQRISKELADITGVERDMGDFRDVWFAGRRPNSEFLEYLAGIKSEGYSLALLSNNVKEWESQWRSIVPDGLFDVTVISADEGMRKPDLGMFEVTVERLSSNPADCLFVDDDLANGEAAEKLGMVFHRFTDTQSAVRAIDSWFGRTP</sequence>
<organism evidence="1 2">
    <name type="scientific">Nocardia gamkensis</name>
    <dbReference type="NCBI Taxonomy" id="352869"/>
    <lineage>
        <taxon>Bacteria</taxon>
        <taxon>Bacillati</taxon>
        <taxon>Actinomycetota</taxon>
        <taxon>Actinomycetes</taxon>
        <taxon>Mycobacteriales</taxon>
        <taxon>Nocardiaceae</taxon>
        <taxon>Nocardia</taxon>
    </lineage>
</organism>
<evidence type="ECO:0000313" key="1">
    <source>
        <dbReference type="EMBL" id="NKY25097.1"/>
    </source>
</evidence>
<dbReference type="PRINTS" id="PR00413">
    <property type="entry name" value="HADHALOGNASE"/>
</dbReference>
<evidence type="ECO:0000313" key="2">
    <source>
        <dbReference type="Proteomes" id="UP000540698"/>
    </source>
</evidence>
<dbReference type="Pfam" id="PF00702">
    <property type="entry name" value="Hydrolase"/>
    <property type="match status" value="1"/>
</dbReference>
<proteinExistence type="predicted"/>
<dbReference type="SFLD" id="SFLDG01129">
    <property type="entry name" value="C1.5:_HAD__Beta-PGM__Phosphata"/>
    <property type="match status" value="1"/>
</dbReference>
<dbReference type="CDD" id="cd02603">
    <property type="entry name" value="HAD_sEH-N_like"/>
    <property type="match status" value="1"/>
</dbReference>
<dbReference type="InterPro" id="IPR036412">
    <property type="entry name" value="HAD-like_sf"/>
</dbReference>
<name>A0A7X6KZV4_9NOCA</name>
<reference evidence="1 2" key="1">
    <citation type="submission" date="2020-04" db="EMBL/GenBank/DDBJ databases">
        <title>MicrobeNet Type strains.</title>
        <authorList>
            <person name="Nicholson A.C."/>
        </authorList>
    </citation>
    <scope>NUCLEOTIDE SEQUENCE [LARGE SCALE GENOMIC DNA]</scope>
    <source>
        <strain evidence="1 2">DSM 44956</strain>
    </source>
</reference>
<dbReference type="Gene3D" id="1.10.150.240">
    <property type="entry name" value="Putative phosphatase, domain 2"/>
    <property type="match status" value="1"/>
</dbReference>
<dbReference type="NCBIfam" id="TIGR01509">
    <property type="entry name" value="HAD-SF-IA-v3"/>
    <property type="match status" value="1"/>
</dbReference>
<dbReference type="AlphaFoldDB" id="A0A7X6KZV4"/>
<dbReference type="InterPro" id="IPR023198">
    <property type="entry name" value="PGP-like_dom2"/>
</dbReference>
<dbReference type="Proteomes" id="UP000540698">
    <property type="component" value="Unassembled WGS sequence"/>
</dbReference>
<dbReference type="PANTHER" id="PTHR47829">
    <property type="entry name" value="HYDROLASE, PUTATIVE (AFU_ORTHOLOGUE AFUA_1G12880)-RELATED"/>
    <property type="match status" value="1"/>
</dbReference>
<dbReference type="InterPro" id="IPR052898">
    <property type="entry name" value="ACAD10-like"/>
</dbReference>
<dbReference type="RefSeq" id="WP_062967296.1">
    <property type="nucleotide sequence ID" value="NZ_JAAXOS010000001.1"/>
</dbReference>
<accession>A0A7X6KZV4</accession>
<gene>
    <name evidence="1" type="ORF">HGB38_02460</name>
</gene>
<protein>
    <submittedName>
        <fullName evidence="1">HAD family phosphatase</fullName>
    </submittedName>
</protein>
<dbReference type="EMBL" id="JAAXOS010000001">
    <property type="protein sequence ID" value="NKY25097.1"/>
    <property type="molecule type" value="Genomic_DNA"/>
</dbReference>
<dbReference type="InterPro" id="IPR006439">
    <property type="entry name" value="HAD-SF_hydro_IA"/>
</dbReference>
<dbReference type="SFLD" id="SFLDS00003">
    <property type="entry name" value="Haloacid_Dehalogenase"/>
    <property type="match status" value="1"/>
</dbReference>
<dbReference type="PANTHER" id="PTHR47829:SF1">
    <property type="entry name" value="HAD FAMILY PHOSPHATASE"/>
    <property type="match status" value="1"/>
</dbReference>
<dbReference type="Gene3D" id="3.40.50.1000">
    <property type="entry name" value="HAD superfamily/HAD-like"/>
    <property type="match status" value="1"/>
</dbReference>